<sequence>MILGYKREAYSGLGIKIPARATLPKKHTHILLAGKSGSGKSLTGLWYIWQILRKHEGLLWIADFKGGEEYEALEGSRNYASGQDAVDMIHRYYEFFCAVRQNRIRLPQYHALFIEEWMGLLTWMEVKEPKEKKRLMAETGEILALGRGLNCGLILTIQRADAAMFSNGSREQFQCIINLGRCTSEAFKMLGFAAAAALEENPTAAYKPGEGLALIDGQGDVEEIIVPKINNSGEMLRQIRYYLDREPDLDSLAREAAIGSGPGL</sequence>
<reference evidence="1 2" key="1">
    <citation type="submission" date="2020-08" db="EMBL/GenBank/DDBJ databases">
        <title>Genomic Encyclopedia of Type Strains, Phase IV (KMG-IV): sequencing the most valuable type-strain genomes for metagenomic binning, comparative biology and taxonomic classification.</title>
        <authorList>
            <person name="Goeker M."/>
        </authorList>
    </citation>
    <scope>NUCLEOTIDE SEQUENCE [LARGE SCALE GENOMIC DNA]</scope>
    <source>
        <strain evidence="1 2">DSM 106146</strain>
    </source>
</reference>
<gene>
    <name evidence="1" type="ORF">HNP82_001272</name>
</gene>
<dbReference type="SUPFAM" id="SSF52540">
    <property type="entry name" value="P-loop containing nucleoside triphosphate hydrolases"/>
    <property type="match status" value="1"/>
</dbReference>
<dbReference type="Gene3D" id="3.40.50.300">
    <property type="entry name" value="P-loop containing nucleotide triphosphate hydrolases"/>
    <property type="match status" value="1"/>
</dbReference>
<evidence type="ECO:0000313" key="1">
    <source>
        <dbReference type="EMBL" id="MBB5264167.1"/>
    </source>
</evidence>
<evidence type="ECO:0000313" key="2">
    <source>
        <dbReference type="Proteomes" id="UP000543642"/>
    </source>
</evidence>
<dbReference type="InterPro" id="IPR027417">
    <property type="entry name" value="P-loop_NTPase"/>
</dbReference>
<dbReference type="EMBL" id="JACHFW010000003">
    <property type="protein sequence ID" value="MBB5264167.1"/>
    <property type="molecule type" value="Genomic_DNA"/>
</dbReference>
<proteinExistence type="predicted"/>
<comment type="caution">
    <text evidence="1">The sequence shown here is derived from an EMBL/GenBank/DDBJ whole genome shotgun (WGS) entry which is preliminary data.</text>
</comment>
<dbReference type="RefSeq" id="WP_183772599.1">
    <property type="nucleotide sequence ID" value="NZ_JACHFW010000003.1"/>
</dbReference>
<protein>
    <recommendedName>
        <fullName evidence="3">FtsK domain-containing protein</fullName>
    </recommendedName>
</protein>
<organism evidence="1 2">
    <name type="scientific">Catenibacillus scindens</name>
    <dbReference type="NCBI Taxonomy" id="673271"/>
    <lineage>
        <taxon>Bacteria</taxon>
        <taxon>Bacillati</taxon>
        <taxon>Bacillota</taxon>
        <taxon>Clostridia</taxon>
        <taxon>Lachnospirales</taxon>
        <taxon>Lachnospiraceae</taxon>
        <taxon>Catenibacillus</taxon>
    </lineage>
</organism>
<dbReference type="AlphaFoldDB" id="A0A7W8H9A7"/>
<accession>A0A7W8H9A7</accession>
<dbReference type="Proteomes" id="UP000543642">
    <property type="component" value="Unassembled WGS sequence"/>
</dbReference>
<keyword evidence="2" id="KW-1185">Reference proteome</keyword>
<evidence type="ECO:0008006" key="3">
    <source>
        <dbReference type="Google" id="ProtNLM"/>
    </source>
</evidence>
<name>A0A7W8H9A7_9FIRM</name>